<feature type="non-terminal residue" evidence="2">
    <location>
        <position position="1"/>
    </location>
</feature>
<evidence type="ECO:0000256" key="1">
    <source>
        <dbReference type="SAM" id="MobiDB-lite"/>
    </source>
</evidence>
<name>A0A7J6UUC7_THATH</name>
<reference evidence="2 3" key="1">
    <citation type="submission" date="2020-06" db="EMBL/GenBank/DDBJ databases">
        <title>Transcriptomic and genomic resources for Thalictrum thalictroides and T. hernandezii: Facilitating candidate gene discovery in an emerging model plant lineage.</title>
        <authorList>
            <person name="Arias T."/>
            <person name="Riano-Pachon D.M."/>
            <person name="Di Stilio V.S."/>
        </authorList>
    </citation>
    <scope>NUCLEOTIDE SEQUENCE [LARGE SCALE GENOMIC DNA]</scope>
    <source>
        <strain evidence="3">cv. WT478/WT964</strain>
        <tissue evidence="2">Leaves</tissue>
    </source>
</reference>
<dbReference type="OrthoDB" id="1939044at2759"/>
<feature type="region of interest" description="Disordered" evidence="1">
    <location>
        <begin position="215"/>
        <end position="259"/>
    </location>
</feature>
<dbReference type="PANTHER" id="PTHR45825">
    <property type="entry name" value="GRANULE-BOUND STARCH SYNTHASE 1, CHLOROPLASTIC/AMYLOPLASTIC"/>
    <property type="match status" value="1"/>
</dbReference>
<organism evidence="2 3">
    <name type="scientific">Thalictrum thalictroides</name>
    <name type="common">Rue-anemone</name>
    <name type="synonym">Anemone thalictroides</name>
    <dbReference type="NCBI Taxonomy" id="46969"/>
    <lineage>
        <taxon>Eukaryota</taxon>
        <taxon>Viridiplantae</taxon>
        <taxon>Streptophyta</taxon>
        <taxon>Embryophyta</taxon>
        <taxon>Tracheophyta</taxon>
        <taxon>Spermatophyta</taxon>
        <taxon>Magnoliopsida</taxon>
        <taxon>Ranunculales</taxon>
        <taxon>Ranunculaceae</taxon>
        <taxon>Thalictroideae</taxon>
        <taxon>Thalictrum</taxon>
    </lineage>
</organism>
<accession>A0A7J6UUC7</accession>
<comment type="caution">
    <text evidence="2">The sequence shown here is derived from an EMBL/GenBank/DDBJ whole genome shotgun (WGS) entry which is preliminary data.</text>
</comment>
<evidence type="ECO:0000313" key="2">
    <source>
        <dbReference type="EMBL" id="KAF5176177.1"/>
    </source>
</evidence>
<dbReference type="EMBL" id="JABWDY010043118">
    <property type="protein sequence ID" value="KAF5176177.1"/>
    <property type="molecule type" value="Genomic_DNA"/>
</dbReference>
<dbReference type="PANTHER" id="PTHR45825:SF2">
    <property type="entry name" value="STARCH SYNTHASE 2, CHLOROPLASTIC_AMYLOPLASTIC"/>
    <property type="match status" value="1"/>
</dbReference>
<gene>
    <name evidence="2" type="ORF">FRX31_034240</name>
</gene>
<dbReference type="Proteomes" id="UP000554482">
    <property type="component" value="Unassembled WGS sequence"/>
</dbReference>
<feature type="compositionally biased region" description="Basic and acidic residues" evidence="1">
    <location>
        <begin position="218"/>
        <end position="237"/>
    </location>
</feature>
<sequence>MASIGSLSFFIETAMDTSVIHCGNFHRPRFLILGSRGRTTLDLGSNVTMKLSANYDNMIDECNRRRPWRSKSMRINAKKGEDRDKPEDALEATIQKSKKVLAMQKQLLDQIAERRKLVSYLKNSLLNPEEEVVSYKATDNSFSNLSHASDGAGGTYASSTAVSASDSISESFGESEKESEQRLPFEIFSSHEDSPVIDKTDSDAVHFDVLPSFLSKTSEPHGLEENEEEKSSEKNSEDVTIEANKAPEEEDTKPPPLAGANVMNIILVAAECAPWSKT</sequence>
<protein>
    <submittedName>
        <fullName evidence="2">Granule-bound starch synthase 2, chloroplastic/amyloplastic</fullName>
    </submittedName>
</protein>
<proteinExistence type="predicted"/>
<keyword evidence="3" id="KW-1185">Reference proteome</keyword>
<evidence type="ECO:0000313" key="3">
    <source>
        <dbReference type="Proteomes" id="UP000554482"/>
    </source>
</evidence>
<dbReference type="AlphaFoldDB" id="A0A7J6UUC7"/>